<gene>
    <name evidence="2" type="ORF">MNEG_13668</name>
</gene>
<dbReference type="RefSeq" id="XP_013893314.1">
    <property type="nucleotide sequence ID" value="XM_014037860.1"/>
</dbReference>
<dbReference type="AlphaFoldDB" id="A0A0D2LRK2"/>
<accession>A0A0D2LRK2</accession>
<reference evidence="2 3" key="1">
    <citation type="journal article" date="2013" name="BMC Genomics">
        <title>Reconstruction of the lipid metabolism for the microalga Monoraphidium neglectum from its genome sequence reveals characteristics suitable for biofuel production.</title>
        <authorList>
            <person name="Bogen C."/>
            <person name="Al-Dilaimi A."/>
            <person name="Albersmeier A."/>
            <person name="Wichmann J."/>
            <person name="Grundmann M."/>
            <person name="Rupp O."/>
            <person name="Lauersen K.J."/>
            <person name="Blifernez-Klassen O."/>
            <person name="Kalinowski J."/>
            <person name="Goesmann A."/>
            <person name="Mussgnug J.H."/>
            <person name="Kruse O."/>
        </authorList>
    </citation>
    <scope>NUCLEOTIDE SEQUENCE [LARGE SCALE GENOMIC DNA]</scope>
    <source>
        <strain evidence="2 3">SAG 48.87</strain>
    </source>
</reference>
<feature type="compositionally biased region" description="Pro residues" evidence="1">
    <location>
        <begin position="74"/>
        <end position="87"/>
    </location>
</feature>
<proteinExistence type="predicted"/>
<evidence type="ECO:0000256" key="1">
    <source>
        <dbReference type="SAM" id="MobiDB-lite"/>
    </source>
</evidence>
<dbReference type="PANTHER" id="PTHR22940:SF4">
    <property type="entry name" value="PROTEIN TIMELESS HOMOLOG"/>
    <property type="match status" value="1"/>
</dbReference>
<keyword evidence="3" id="KW-1185">Reference proteome</keyword>
<dbReference type="GO" id="GO:0000076">
    <property type="term" value="P:DNA replication checkpoint signaling"/>
    <property type="evidence" value="ECO:0007669"/>
    <property type="project" value="TreeGrafter"/>
</dbReference>
<dbReference type="STRING" id="145388.A0A0D2LRK2"/>
<dbReference type="EMBL" id="KK104189">
    <property type="protein sequence ID" value="KIY94294.1"/>
    <property type="molecule type" value="Genomic_DNA"/>
</dbReference>
<name>A0A0D2LRK2_9CHLO</name>
<organism evidence="2 3">
    <name type="scientific">Monoraphidium neglectum</name>
    <dbReference type="NCBI Taxonomy" id="145388"/>
    <lineage>
        <taxon>Eukaryota</taxon>
        <taxon>Viridiplantae</taxon>
        <taxon>Chlorophyta</taxon>
        <taxon>core chlorophytes</taxon>
        <taxon>Chlorophyceae</taxon>
        <taxon>CS clade</taxon>
        <taxon>Sphaeropleales</taxon>
        <taxon>Selenastraceae</taxon>
        <taxon>Monoraphidium</taxon>
    </lineage>
</organism>
<dbReference type="GO" id="GO:0043111">
    <property type="term" value="P:replication fork arrest"/>
    <property type="evidence" value="ECO:0007669"/>
    <property type="project" value="TreeGrafter"/>
</dbReference>
<dbReference type="OrthoDB" id="310853at2759"/>
<feature type="region of interest" description="Disordered" evidence="1">
    <location>
        <begin position="65"/>
        <end position="92"/>
    </location>
</feature>
<dbReference type="Proteomes" id="UP000054498">
    <property type="component" value="Unassembled WGS sequence"/>
</dbReference>
<dbReference type="GO" id="GO:0003677">
    <property type="term" value="F:DNA binding"/>
    <property type="evidence" value="ECO:0007669"/>
    <property type="project" value="TreeGrafter"/>
</dbReference>
<evidence type="ECO:0000313" key="2">
    <source>
        <dbReference type="EMBL" id="KIY94294.1"/>
    </source>
</evidence>
<dbReference type="GO" id="GO:0006281">
    <property type="term" value="P:DNA repair"/>
    <property type="evidence" value="ECO:0007669"/>
    <property type="project" value="TreeGrafter"/>
</dbReference>
<dbReference type="PANTHER" id="PTHR22940">
    <property type="entry name" value="TIMEOUT/TIMELESS-2"/>
    <property type="match status" value="1"/>
</dbReference>
<dbReference type="GeneID" id="25731153"/>
<evidence type="ECO:0000313" key="3">
    <source>
        <dbReference type="Proteomes" id="UP000054498"/>
    </source>
</evidence>
<feature type="non-terminal residue" evidence="2">
    <location>
        <position position="398"/>
    </location>
</feature>
<dbReference type="KEGG" id="mng:MNEG_13668"/>
<dbReference type="GO" id="GO:0031298">
    <property type="term" value="C:replication fork protection complex"/>
    <property type="evidence" value="ECO:0007669"/>
    <property type="project" value="TreeGrafter"/>
</dbReference>
<dbReference type="InterPro" id="IPR044998">
    <property type="entry name" value="Timeless"/>
</dbReference>
<protein>
    <submittedName>
        <fullName evidence="2">Uncharacterized protein</fullName>
    </submittedName>
</protein>
<sequence>MQEELLLLLADEAALELVALAAGHSRDRPFKSDAVLLLDALCEVFKGVDPAAVAAAEAPAARRAAAQAAGPAGRPKPAPRAQGPPPSMRHGRFKSTLVTRHADSARATYQRVGGGAAGAAAAAPAINTKVPDPPSHSAGGALLWQLRRYADSLLEGPYNVLMAHIRRVRNWKRRGAAARAAQTLRLSLPRARSRRAAAARRRPFCGGARAARRLEPGLGISRLEAADFVKWMTLASWATAYVRAKQERELEARGGRRPEEGAASPFGCISATMGWETFALVHKLWVEQAEINPGRNNSKDWPLQHCATRLLREVLGVLDLADRAGTRDDRHAADRLARRLLHDDMKESGLLPVLAKLIKKFSARHEPRSAACVLAEAVHLVLRLYDRLVAREGGKFYV</sequence>